<evidence type="ECO:0000256" key="7">
    <source>
        <dbReference type="SAM" id="MobiDB-lite"/>
    </source>
</evidence>
<organism evidence="9 10">
    <name type="scientific">Fraxinus pennsylvanica</name>
    <dbReference type="NCBI Taxonomy" id="56036"/>
    <lineage>
        <taxon>Eukaryota</taxon>
        <taxon>Viridiplantae</taxon>
        <taxon>Streptophyta</taxon>
        <taxon>Embryophyta</taxon>
        <taxon>Tracheophyta</taxon>
        <taxon>Spermatophyta</taxon>
        <taxon>Magnoliopsida</taxon>
        <taxon>eudicotyledons</taxon>
        <taxon>Gunneridae</taxon>
        <taxon>Pentapetalae</taxon>
        <taxon>asterids</taxon>
        <taxon>lamiids</taxon>
        <taxon>Lamiales</taxon>
        <taxon>Oleaceae</taxon>
        <taxon>Oleeae</taxon>
        <taxon>Fraxinus</taxon>
    </lineage>
</organism>
<reference evidence="9" key="1">
    <citation type="submission" date="2023-05" db="EMBL/GenBank/DDBJ databases">
        <authorList>
            <person name="Huff M."/>
        </authorList>
    </citation>
    <scope>NUCLEOTIDE SEQUENCE</scope>
</reference>
<dbReference type="EMBL" id="OU503040">
    <property type="protein sequence ID" value="CAI9762135.1"/>
    <property type="molecule type" value="Genomic_DNA"/>
</dbReference>
<evidence type="ECO:0000256" key="2">
    <source>
        <dbReference type="ARBA" id="ARBA00007163"/>
    </source>
</evidence>
<evidence type="ECO:0000256" key="3">
    <source>
        <dbReference type="ARBA" id="ARBA00023015"/>
    </source>
</evidence>
<dbReference type="Proteomes" id="UP000834106">
    <property type="component" value="Chromosome 5"/>
</dbReference>
<keyword evidence="3" id="KW-0805">Transcription regulation</keyword>
<dbReference type="InterPro" id="IPR045314">
    <property type="entry name" value="bZIP_plant_GBF1"/>
</dbReference>
<sequence length="409" mass="46228">MNTMHYDDDDQIVMCEFEAAEALASLASNSTVRGGVLGSGRQSQRGKSEAEKEAQRRHRILANRESARKTIRQRQATYADLLRKAAKLSLENENLKKVGGTTFPSSNTFKSVFRPRNSLRKIDLLYEVYSYRKYLILLIFHYLLILVYFVTNSGKKEKERAVKDYDYLKNKNECLKSKMAKIAEIEEESKKFVQVPTTTPIFPYNHPSIVPFLWPAIGIQGSSHFPIPSRDNILCSFQDQEHAKRINKQGTSLFVMPLPFHTSSTTLHSPICPNGCCNHSSTETETNSDQNYQLRSSQKTKSESSKSAEIMPIDQLTPKRKSRTKSITDDTTGVDAVPSASRSTAQDVSSKNRKLVIFSSKRSGNANTAAEARKRRKELMKLKVIYPSSERGNPKNGLYETKIKAIKRA</sequence>
<dbReference type="PANTHER" id="PTHR45967">
    <property type="entry name" value="G-BOX-BINDING FACTOR 3-RELATED"/>
    <property type="match status" value="1"/>
</dbReference>
<dbReference type="PANTHER" id="PTHR45967:SF28">
    <property type="entry name" value="BASIC-LEUCINE ZIPPER (BZIP) TRANSCRIPTION FACTOR FAMILY PROTEIN"/>
    <property type="match status" value="1"/>
</dbReference>
<dbReference type="GO" id="GO:0043565">
    <property type="term" value="F:sequence-specific DNA binding"/>
    <property type="evidence" value="ECO:0007669"/>
    <property type="project" value="InterPro"/>
</dbReference>
<feature type="region of interest" description="Disordered" evidence="7">
    <location>
        <begin position="281"/>
        <end position="351"/>
    </location>
</feature>
<feature type="region of interest" description="Disordered" evidence="7">
    <location>
        <begin position="34"/>
        <end position="56"/>
    </location>
</feature>
<keyword evidence="8" id="KW-0812">Transmembrane</keyword>
<dbReference type="AlphaFoldDB" id="A0AAD1Z6H2"/>
<keyword evidence="5" id="KW-0804">Transcription</keyword>
<proteinExistence type="inferred from homology"/>
<evidence type="ECO:0000256" key="1">
    <source>
        <dbReference type="ARBA" id="ARBA00004123"/>
    </source>
</evidence>
<feature type="compositionally biased region" description="Polar residues" evidence="7">
    <location>
        <begin position="340"/>
        <end position="349"/>
    </location>
</feature>
<dbReference type="GO" id="GO:0005634">
    <property type="term" value="C:nucleus"/>
    <property type="evidence" value="ECO:0007669"/>
    <property type="project" value="UniProtKB-SubCell"/>
</dbReference>
<dbReference type="InterPro" id="IPR044827">
    <property type="entry name" value="GBF-like"/>
</dbReference>
<accession>A0AAD1Z6H2</accession>
<protein>
    <recommendedName>
        <fullName evidence="11">BZIP domain-containing protein</fullName>
    </recommendedName>
</protein>
<evidence type="ECO:0000256" key="4">
    <source>
        <dbReference type="ARBA" id="ARBA00023125"/>
    </source>
</evidence>
<name>A0AAD1Z6H2_9LAMI</name>
<keyword evidence="4" id="KW-0238">DNA-binding</keyword>
<dbReference type="GO" id="GO:0003700">
    <property type="term" value="F:DNA-binding transcription factor activity"/>
    <property type="evidence" value="ECO:0007669"/>
    <property type="project" value="InterPro"/>
</dbReference>
<evidence type="ECO:0000256" key="6">
    <source>
        <dbReference type="ARBA" id="ARBA00023242"/>
    </source>
</evidence>
<gene>
    <name evidence="9" type="ORF">FPE_LOCUS9565</name>
</gene>
<keyword evidence="8" id="KW-1133">Transmembrane helix</keyword>
<keyword evidence="10" id="KW-1185">Reference proteome</keyword>
<evidence type="ECO:0000313" key="9">
    <source>
        <dbReference type="EMBL" id="CAI9762135.1"/>
    </source>
</evidence>
<comment type="similarity">
    <text evidence="2">Belongs to the bZIP family.</text>
</comment>
<evidence type="ECO:0000256" key="5">
    <source>
        <dbReference type="ARBA" id="ARBA00023163"/>
    </source>
</evidence>
<keyword evidence="6" id="KW-0539">Nucleus</keyword>
<feature type="compositionally biased region" description="Polar residues" evidence="7">
    <location>
        <begin position="281"/>
        <end position="295"/>
    </location>
</feature>
<dbReference type="CDD" id="cd14702">
    <property type="entry name" value="bZIP_plant_GBF1"/>
    <property type="match status" value="1"/>
</dbReference>
<keyword evidence="8" id="KW-0472">Membrane</keyword>
<feature type="transmembrane region" description="Helical" evidence="8">
    <location>
        <begin position="134"/>
        <end position="151"/>
    </location>
</feature>
<evidence type="ECO:0000256" key="8">
    <source>
        <dbReference type="SAM" id="Phobius"/>
    </source>
</evidence>
<evidence type="ECO:0000313" key="10">
    <source>
        <dbReference type="Proteomes" id="UP000834106"/>
    </source>
</evidence>
<comment type="subcellular location">
    <subcellularLocation>
        <location evidence="1">Nucleus</location>
    </subcellularLocation>
</comment>
<evidence type="ECO:0008006" key="11">
    <source>
        <dbReference type="Google" id="ProtNLM"/>
    </source>
</evidence>